<protein>
    <submittedName>
        <fullName evidence="1">Uncharacterized protein</fullName>
    </submittedName>
</protein>
<dbReference type="EMBL" id="RBDX01000056">
    <property type="protein sequence ID" value="RKN03189.1"/>
    <property type="molecule type" value="Genomic_DNA"/>
</dbReference>
<evidence type="ECO:0000313" key="1">
    <source>
        <dbReference type="EMBL" id="RKN03189.1"/>
    </source>
</evidence>
<gene>
    <name evidence="2" type="ORF">D7318_31945</name>
    <name evidence="1" type="ORF">D7319_32080</name>
</gene>
<dbReference type="Proteomes" id="UP000275024">
    <property type="component" value="Unassembled WGS sequence"/>
</dbReference>
<proteinExistence type="predicted"/>
<dbReference type="OrthoDB" id="3518779at2"/>
<name>A0A3A9VR02_9ACTN</name>
<evidence type="ECO:0000313" key="2">
    <source>
        <dbReference type="EMBL" id="RKN13086.1"/>
    </source>
</evidence>
<dbReference type="RefSeq" id="WP_120700746.1">
    <property type="nucleotide sequence ID" value="NZ_RBDX01000056.1"/>
</dbReference>
<accession>A0A3A9VR02</accession>
<comment type="caution">
    <text evidence="1">The sequence shown here is derived from an EMBL/GenBank/DDBJ whole genome shotgun (WGS) entry which is preliminary data.</text>
</comment>
<dbReference type="Proteomes" id="UP000268652">
    <property type="component" value="Unassembled WGS sequence"/>
</dbReference>
<keyword evidence="3" id="KW-1185">Reference proteome</keyword>
<evidence type="ECO:0000313" key="4">
    <source>
        <dbReference type="Proteomes" id="UP000275024"/>
    </source>
</evidence>
<reference evidence="3 4" key="1">
    <citation type="submission" date="2018-09" db="EMBL/GenBank/DDBJ databases">
        <title>Streptomyces sp. nov. DS1-2, an endophytic actinomycete isolated from roots of Dendrobium scabrilingue.</title>
        <authorList>
            <person name="Kuncharoen N."/>
            <person name="Kudo T."/>
            <person name="Ohkuma M."/>
            <person name="Yuki M."/>
            <person name="Tanasupawat S."/>
        </authorList>
    </citation>
    <scope>NUCLEOTIDE SEQUENCE [LARGE SCALE GENOMIC DNA]</scope>
    <source>
        <strain evidence="1 4">AZ1-7</strain>
        <strain evidence="2 3">DS1-2</strain>
    </source>
</reference>
<dbReference type="EMBL" id="RBDY01000055">
    <property type="protein sequence ID" value="RKN13086.1"/>
    <property type="molecule type" value="Genomic_DNA"/>
</dbReference>
<evidence type="ECO:0000313" key="3">
    <source>
        <dbReference type="Proteomes" id="UP000268652"/>
    </source>
</evidence>
<sequence length="239" mass="26206">MTVDEALFADWLRAPAVPPPDEATLDAFDRLLDRLVHRAADGAAPGEVPEIDYRLAAPKWQFLRHAADRAGLVLHGSDRADLRELTPRQPGDTTEFGGQRAVFGATDGVWPMFYAVTDRTSHPMLVSTQCVHVGDPTGERHGPFWYFSITADILALSPWRAGTVYLLPPDGFVPEPSVVVRGHTVLPRQVACPAAVRPLARLAVAPEDFPFLDRIRGHDDAAIFARVEADTVGFPWLDA</sequence>
<dbReference type="AlphaFoldDB" id="A0A3A9VR02"/>
<organism evidence="1 4">
    <name type="scientific">Streptomyces radicis</name>
    <dbReference type="NCBI Taxonomy" id="1750517"/>
    <lineage>
        <taxon>Bacteria</taxon>
        <taxon>Bacillati</taxon>
        <taxon>Actinomycetota</taxon>
        <taxon>Actinomycetes</taxon>
        <taxon>Kitasatosporales</taxon>
        <taxon>Streptomycetaceae</taxon>
        <taxon>Streptomyces</taxon>
    </lineage>
</organism>